<dbReference type="Pfam" id="PF11604">
    <property type="entry name" value="CusF_Ec"/>
    <property type="match status" value="1"/>
</dbReference>
<gene>
    <name evidence="2" type="ORF">EZJ58_3975</name>
</gene>
<comment type="caution">
    <text evidence="2">The sequence shown here is derived from an EMBL/GenBank/DDBJ whole genome shotgun (WGS) entry which is preliminary data.</text>
</comment>
<evidence type="ECO:0000313" key="3">
    <source>
        <dbReference type="Proteomes" id="UP000294555"/>
    </source>
</evidence>
<proteinExistence type="predicted"/>
<name>A0A4R1NFQ2_9GAMM</name>
<protein>
    <submittedName>
        <fullName evidence="2">Cu(I)/Ag(I) efflux system protein CusF</fullName>
    </submittedName>
</protein>
<reference evidence="2 3" key="1">
    <citation type="submission" date="2019-02" db="EMBL/GenBank/DDBJ databases">
        <title>Investigation of anaerobic lignin degradation for improved lignocellulosic biofuels.</title>
        <authorList>
            <person name="Deangelis K."/>
        </authorList>
    </citation>
    <scope>NUCLEOTIDE SEQUENCE [LARGE SCALE GENOMIC DNA]</scope>
    <source>
        <strain evidence="2 3">159R</strain>
    </source>
</reference>
<dbReference type="EMBL" id="SJOI01000001">
    <property type="protein sequence ID" value="TCL05759.1"/>
    <property type="molecule type" value="Genomic_DNA"/>
</dbReference>
<evidence type="ECO:0000313" key="2">
    <source>
        <dbReference type="EMBL" id="TCL05759.1"/>
    </source>
</evidence>
<feature type="chain" id="PRO_5020716576" evidence="1">
    <location>
        <begin position="22"/>
        <end position="121"/>
    </location>
</feature>
<dbReference type="RefSeq" id="WP_413741899.1">
    <property type="nucleotide sequence ID" value="NZ_CP075169.1"/>
</dbReference>
<organism evidence="2 3">
    <name type="scientific">Sodalis ligni</name>
    <dbReference type="NCBI Taxonomy" id="2697027"/>
    <lineage>
        <taxon>Bacteria</taxon>
        <taxon>Pseudomonadati</taxon>
        <taxon>Pseudomonadota</taxon>
        <taxon>Gammaproteobacteria</taxon>
        <taxon>Enterobacterales</taxon>
        <taxon>Bruguierivoracaceae</taxon>
        <taxon>Sodalis</taxon>
    </lineage>
</organism>
<keyword evidence="3" id="KW-1185">Reference proteome</keyword>
<dbReference type="InterPro" id="IPR021647">
    <property type="entry name" value="CusF_Ec"/>
</dbReference>
<sequence length="121" mass="13087">MRALLIVVLSAFSLFNLPAFADDMAAMGDMPGMQHDHGMMTAADAAASDYHSQGIIKLWDSRHVAIAHHAIPALNWPPMTMTFAVPPAFAGQKLAVGTQVDFSFRQDAQGYQLTAIHPVQP</sequence>
<dbReference type="Gene3D" id="2.40.50.320">
    <property type="entry name" value="Copper binding periplasmic protein CusF"/>
    <property type="match status" value="1"/>
</dbReference>
<dbReference type="AlphaFoldDB" id="A0A4R1NFQ2"/>
<accession>A0A4R1NFQ2</accession>
<feature type="signal peptide" evidence="1">
    <location>
        <begin position="1"/>
        <end position="21"/>
    </location>
</feature>
<keyword evidence="1" id="KW-0732">Signal</keyword>
<dbReference type="Proteomes" id="UP000294555">
    <property type="component" value="Unassembled WGS sequence"/>
</dbReference>
<dbReference type="InterPro" id="IPR042230">
    <property type="entry name" value="CusF_sf"/>
</dbReference>
<evidence type="ECO:0000256" key="1">
    <source>
        <dbReference type="SAM" id="SignalP"/>
    </source>
</evidence>